<feature type="transmembrane region" description="Helical" evidence="1">
    <location>
        <begin position="143"/>
        <end position="162"/>
    </location>
</feature>
<dbReference type="EMBL" id="FNJU01000009">
    <property type="protein sequence ID" value="SDP86691.1"/>
    <property type="molecule type" value="Genomic_DNA"/>
</dbReference>
<evidence type="ECO:0000313" key="3">
    <source>
        <dbReference type="Proteomes" id="UP000199159"/>
    </source>
</evidence>
<sequence>MYLLINGLYLLAGFIWGDWRNWRTYYPTILFYILGDLLYNFLLYNKPMWLFHDAIIPDHTLITILAMTVSYSATVLIYLGRFPEEWYKRFLWFLLWFVIYMTIEFVNSKLGFITYHNGWNIWWSAMFTALIFFILPIHQKKPLFAWALSIVIIITLLTIFDVKTSNWI</sequence>
<organism evidence="2 3">
    <name type="scientific">Litchfieldia salsa</name>
    <dbReference type="NCBI Taxonomy" id="930152"/>
    <lineage>
        <taxon>Bacteria</taxon>
        <taxon>Bacillati</taxon>
        <taxon>Bacillota</taxon>
        <taxon>Bacilli</taxon>
        <taxon>Bacillales</taxon>
        <taxon>Bacillaceae</taxon>
        <taxon>Litchfieldia</taxon>
    </lineage>
</organism>
<keyword evidence="1" id="KW-0472">Membrane</keyword>
<keyword evidence="1" id="KW-0812">Transmembrane</keyword>
<keyword evidence="1" id="KW-1133">Transmembrane helix</keyword>
<feature type="transmembrane region" description="Helical" evidence="1">
    <location>
        <begin position="119"/>
        <end position="137"/>
    </location>
</feature>
<name>A0A1H0W892_9BACI</name>
<dbReference type="AlphaFoldDB" id="A0A1H0W892"/>
<dbReference type="RefSeq" id="WP_090856907.1">
    <property type="nucleotide sequence ID" value="NZ_FNJU01000009.1"/>
</dbReference>
<keyword evidence="3" id="KW-1185">Reference proteome</keyword>
<proteinExistence type="predicted"/>
<dbReference type="InterPro" id="IPR048147">
    <property type="entry name" value="CBO0543-like"/>
</dbReference>
<feature type="transmembrane region" description="Helical" evidence="1">
    <location>
        <begin position="25"/>
        <end position="44"/>
    </location>
</feature>
<dbReference type="NCBIfam" id="NF041644">
    <property type="entry name" value="CBO0543_fam"/>
    <property type="match status" value="1"/>
</dbReference>
<evidence type="ECO:0000256" key="1">
    <source>
        <dbReference type="SAM" id="Phobius"/>
    </source>
</evidence>
<gene>
    <name evidence="2" type="ORF">SAMN05216565_109161</name>
</gene>
<accession>A0A1H0W892</accession>
<evidence type="ECO:0000313" key="2">
    <source>
        <dbReference type="EMBL" id="SDP86691.1"/>
    </source>
</evidence>
<dbReference type="OrthoDB" id="1730091at2"/>
<feature type="transmembrane region" description="Helical" evidence="1">
    <location>
        <begin position="90"/>
        <end position="107"/>
    </location>
</feature>
<dbReference type="Proteomes" id="UP000199159">
    <property type="component" value="Unassembled WGS sequence"/>
</dbReference>
<feature type="transmembrane region" description="Helical" evidence="1">
    <location>
        <begin position="56"/>
        <end position="78"/>
    </location>
</feature>
<reference evidence="3" key="1">
    <citation type="submission" date="2016-10" db="EMBL/GenBank/DDBJ databases">
        <authorList>
            <person name="Varghese N."/>
            <person name="Submissions S."/>
        </authorList>
    </citation>
    <scope>NUCLEOTIDE SEQUENCE [LARGE SCALE GENOMIC DNA]</scope>
    <source>
        <strain evidence="3">IBRC-M10078</strain>
    </source>
</reference>
<protein>
    <submittedName>
        <fullName evidence="2">Uncharacterized protein</fullName>
    </submittedName>
</protein>